<protein>
    <recommendedName>
        <fullName evidence="5">Adhesin</fullName>
    </recommendedName>
</protein>
<dbReference type="InterPro" id="IPR040580">
    <property type="entry name" value="DUF5627"/>
</dbReference>
<name>A0A512AU72_9BACT</name>
<proteinExistence type="predicted"/>
<dbReference type="Pfam" id="PF18620">
    <property type="entry name" value="DUF5627"/>
    <property type="match status" value="1"/>
</dbReference>
<gene>
    <name evidence="3" type="ORF">AAE02nite_09180</name>
</gene>
<comment type="caution">
    <text evidence="3">The sequence shown here is derived from an EMBL/GenBank/DDBJ whole genome shotgun (WGS) entry which is preliminary data.</text>
</comment>
<reference evidence="3 4" key="1">
    <citation type="submission" date="2019-07" db="EMBL/GenBank/DDBJ databases">
        <title>Whole genome shotgun sequence of Adhaeribacter aerolatus NBRC 106133.</title>
        <authorList>
            <person name="Hosoyama A."/>
            <person name="Uohara A."/>
            <person name="Ohji S."/>
            <person name="Ichikawa N."/>
        </authorList>
    </citation>
    <scope>NUCLEOTIDE SEQUENCE [LARGE SCALE GENOMIC DNA]</scope>
    <source>
        <strain evidence="3 4">NBRC 106133</strain>
    </source>
</reference>
<dbReference type="AlphaFoldDB" id="A0A512AU72"/>
<dbReference type="OrthoDB" id="1041979at2"/>
<evidence type="ECO:0000313" key="4">
    <source>
        <dbReference type="Proteomes" id="UP000321532"/>
    </source>
</evidence>
<dbReference type="Proteomes" id="UP000321532">
    <property type="component" value="Unassembled WGS sequence"/>
</dbReference>
<dbReference type="RefSeq" id="WP_146895374.1">
    <property type="nucleotide sequence ID" value="NZ_BJYS01000004.1"/>
</dbReference>
<keyword evidence="4" id="KW-1185">Reference proteome</keyword>
<dbReference type="InterPro" id="IPR013728">
    <property type="entry name" value="BT_3987-like_N"/>
</dbReference>
<dbReference type="Gene3D" id="2.40.128.420">
    <property type="match status" value="1"/>
</dbReference>
<dbReference type="PROSITE" id="PS51257">
    <property type="entry name" value="PROKAR_LIPOPROTEIN"/>
    <property type="match status" value="1"/>
</dbReference>
<evidence type="ECO:0000313" key="3">
    <source>
        <dbReference type="EMBL" id="GEO03254.1"/>
    </source>
</evidence>
<feature type="domain" description="DUF5627" evidence="2">
    <location>
        <begin position="176"/>
        <end position="312"/>
    </location>
</feature>
<evidence type="ECO:0000259" key="1">
    <source>
        <dbReference type="Pfam" id="PF08522"/>
    </source>
</evidence>
<sequence>MKKISFTFLIILAMLTSCENQEVVFPDFDYQSTYFAYQYPVRTITLGEDIFDTTLDNEHKFQIMATTGGVYENKKDVTIGVAVNNELNQNLRFSPNGSEVKTMPDGYYKLTSDKIIIPKGKLIGGVEVQLTDAFFADPLAIKNTYVIPLKITNVENADSVLTGKDFTLYAVKYVNPWHGFYLRRGKDVIEGKNGNTSLSQTIVRHQPYVEKDELIKLSTQSLSKVEVPVVYKDKEGKNINTTLILTFDEQGNCSVTTNATNYTVSGNGKFVKRGEKKSWGNTDRDAIYLNYKIDLEQMQVTSTDTLVMRNRGVAMETFVPVGK</sequence>
<evidence type="ECO:0000259" key="2">
    <source>
        <dbReference type="Pfam" id="PF18620"/>
    </source>
</evidence>
<dbReference type="EMBL" id="BJYS01000004">
    <property type="protein sequence ID" value="GEO03254.1"/>
    <property type="molecule type" value="Genomic_DNA"/>
</dbReference>
<organism evidence="3 4">
    <name type="scientific">Adhaeribacter aerolatus</name>
    <dbReference type="NCBI Taxonomy" id="670289"/>
    <lineage>
        <taxon>Bacteria</taxon>
        <taxon>Pseudomonadati</taxon>
        <taxon>Bacteroidota</taxon>
        <taxon>Cytophagia</taxon>
        <taxon>Cytophagales</taxon>
        <taxon>Hymenobacteraceae</taxon>
        <taxon>Adhaeribacter</taxon>
    </lineage>
</organism>
<feature type="domain" description="BT-3987-like N-terminal" evidence="1">
    <location>
        <begin position="31"/>
        <end position="157"/>
    </location>
</feature>
<evidence type="ECO:0008006" key="5">
    <source>
        <dbReference type="Google" id="ProtNLM"/>
    </source>
</evidence>
<accession>A0A512AU72</accession>
<dbReference type="Gene3D" id="2.60.40.1740">
    <property type="entry name" value="hypothetical protein (bacova_03559)"/>
    <property type="match status" value="1"/>
</dbReference>
<dbReference type="Pfam" id="PF08522">
    <property type="entry name" value="BT_3987-like_N"/>
    <property type="match status" value="1"/>
</dbReference>